<sequence length="433" mass="45857">MNQDNAIHDDYLANPVPQTARSSFLSVVLIRIGMMTAMAQFMLGAMLGNSMTFGQAMLATLLGSLILEFISLGLGFAGAREGLSTSLLARWCGFGRFGSALIGIVIAISLLGWFGVQNSVFAKGLDYAFDGRLGFGLSAAISGVALTALVAFGFRALSWTAKVAVPLFFLVIGWIVLVLLSGYNIIDLATTLPSGTPLALGAAATAVAGGCVAGALTTPDISRYCQNGRHVFWMITISIIVGEFVVNSIAILIAHALKTADVVDIMTQTAGWVGLLSVILAAVKVNDVNLYSSSLAFANVIDSVLGKKSRHTELTIILGTVGTTLSILGILDNFIDFLTLIGVVFPPIAGVMLVDYYILRTSRHLFDAARLQQTLPTSTPRMGWQAVVACVTGTLGGLFIDYGISSLNSIIIASAFYWMTNVVKNKFFTLADN</sequence>
<evidence type="ECO:0000256" key="3">
    <source>
        <dbReference type="ARBA" id="ARBA00022692"/>
    </source>
</evidence>
<keyword evidence="4 6" id="KW-1133">Transmembrane helix</keyword>
<dbReference type="AlphaFoldDB" id="A0A2U8I5P0"/>
<feature type="transmembrane region" description="Helical" evidence="6">
    <location>
        <begin position="53"/>
        <end position="76"/>
    </location>
</feature>
<evidence type="ECO:0000256" key="6">
    <source>
        <dbReference type="SAM" id="Phobius"/>
    </source>
</evidence>
<gene>
    <name evidence="7" type="ORF">CCS41_08190</name>
</gene>
<feature type="transmembrane region" description="Helical" evidence="6">
    <location>
        <begin position="24"/>
        <end position="47"/>
    </location>
</feature>
<feature type="transmembrane region" description="Helical" evidence="6">
    <location>
        <begin position="198"/>
        <end position="219"/>
    </location>
</feature>
<feature type="transmembrane region" description="Helical" evidence="6">
    <location>
        <begin position="314"/>
        <end position="331"/>
    </location>
</feature>
<dbReference type="Gene3D" id="1.10.4160.10">
    <property type="entry name" value="Hydantoin permease"/>
    <property type="match status" value="1"/>
</dbReference>
<dbReference type="InterPro" id="IPR001248">
    <property type="entry name" value="Pur-cyt_permease"/>
</dbReference>
<reference evidence="7 8" key="1">
    <citation type="submission" date="2017-05" db="EMBL/GenBank/DDBJ databases">
        <title>Genome sequence of Candidatus Fukatsuia symbiotica and Candidatus Hamiltonella defensa from Acyrthosiphon pisum strain 5D.</title>
        <authorList>
            <person name="Patel V.A."/>
            <person name="Chevignon G."/>
            <person name="Russell J.A."/>
            <person name="Oliver K.M."/>
        </authorList>
    </citation>
    <scope>NUCLEOTIDE SEQUENCE [LARGE SCALE GENOMIC DNA]</scope>
    <source>
        <strain evidence="7 8">5D</strain>
    </source>
</reference>
<evidence type="ECO:0000256" key="5">
    <source>
        <dbReference type="ARBA" id="ARBA00023136"/>
    </source>
</evidence>
<keyword evidence="8" id="KW-1185">Reference proteome</keyword>
<organism evidence="7 8">
    <name type="scientific">Candidatus Fukatsuia symbiotica</name>
    <dbReference type="NCBI Taxonomy" id="1878942"/>
    <lineage>
        <taxon>Bacteria</taxon>
        <taxon>Pseudomonadati</taxon>
        <taxon>Pseudomonadota</taxon>
        <taxon>Gammaproteobacteria</taxon>
        <taxon>Enterobacterales</taxon>
        <taxon>Yersiniaceae</taxon>
        <taxon>Candidatus Fukatsuia</taxon>
    </lineage>
</organism>
<keyword evidence="5 6" id="KW-0472">Membrane</keyword>
<dbReference type="PANTHER" id="PTHR30569">
    <property type="entry name" value="CYTOSINE TRANSPORTER CODB"/>
    <property type="match status" value="1"/>
</dbReference>
<feature type="transmembrane region" description="Helical" evidence="6">
    <location>
        <begin position="97"/>
        <end position="115"/>
    </location>
</feature>
<feature type="transmembrane region" description="Helical" evidence="6">
    <location>
        <begin position="406"/>
        <end position="423"/>
    </location>
</feature>
<evidence type="ECO:0000256" key="4">
    <source>
        <dbReference type="ARBA" id="ARBA00022989"/>
    </source>
</evidence>
<evidence type="ECO:0000256" key="1">
    <source>
        <dbReference type="ARBA" id="ARBA00004141"/>
    </source>
</evidence>
<evidence type="ECO:0000313" key="8">
    <source>
        <dbReference type="Proteomes" id="UP000261875"/>
    </source>
</evidence>
<dbReference type="EMBL" id="CP021659">
    <property type="protein sequence ID" value="AWK14461.1"/>
    <property type="molecule type" value="Genomic_DNA"/>
</dbReference>
<dbReference type="Pfam" id="PF02133">
    <property type="entry name" value="Transp_cyt_pur"/>
    <property type="match status" value="1"/>
</dbReference>
<dbReference type="PANTHER" id="PTHR30569:SF0">
    <property type="entry name" value="CYTOSINE PERMEASE"/>
    <property type="match status" value="1"/>
</dbReference>
<feature type="transmembrane region" description="Helical" evidence="6">
    <location>
        <begin position="265"/>
        <end position="283"/>
    </location>
</feature>
<feature type="transmembrane region" description="Helical" evidence="6">
    <location>
        <begin position="337"/>
        <end position="359"/>
    </location>
</feature>
<dbReference type="STRING" id="1878942.GCA_900128755_00324"/>
<comment type="similarity">
    <text evidence="2">Belongs to the purine-cytosine permease (2.A.39) family.</text>
</comment>
<feature type="transmembrane region" description="Helical" evidence="6">
    <location>
        <begin position="231"/>
        <end position="253"/>
    </location>
</feature>
<dbReference type="GO" id="GO:0005886">
    <property type="term" value="C:plasma membrane"/>
    <property type="evidence" value="ECO:0007669"/>
    <property type="project" value="TreeGrafter"/>
</dbReference>
<feature type="transmembrane region" description="Helical" evidence="6">
    <location>
        <begin position="135"/>
        <end position="157"/>
    </location>
</feature>
<accession>A0A2U8I5P0</accession>
<dbReference type="GO" id="GO:0015209">
    <property type="term" value="F:cytosine transmembrane transporter activity"/>
    <property type="evidence" value="ECO:0007669"/>
    <property type="project" value="InterPro"/>
</dbReference>
<proteinExistence type="inferred from homology"/>
<dbReference type="Proteomes" id="UP000261875">
    <property type="component" value="Chromosome"/>
</dbReference>
<comment type="subcellular location">
    <subcellularLocation>
        <location evidence="1">Membrane</location>
        <topology evidence="1">Multi-pass membrane protein</topology>
    </subcellularLocation>
</comment>
<dbReference type="KEGG" id="fsm:CCS41_08190"/>
<dbReference type="InterPro" id="IPR030191">
    <property type="entry name" value="CodB"/>
</dbReference>
<dbReference type="RefSeq" id="WP_072550664.1">
    <property type="nucleotide sequence ID" value="NZ_CP021659.1"/>
</dbReference>
<dbReference type="OrthoDB" id="9780088at2"/>
<evidence type="ECO:0000313" key="7">
    <source>
        <dbReference type="EMBL" id="AWK14461.1"/>
    </source>
</evidence>
<dbReference type="CDD" id="cd11484">
    <property type="entry name" value="SLC-NCS1sbd_CobB-like"/>
    <property type="match status" value="1"/>
</dbReference>
<evidence type="ECO:0000256" key="2">
    <source>
        <dbReference type="ARBA" id="ARBA00008974"/>
    </source>
</evidence>
<name>A0A2U8I5P0_9GAMM</name>
<feature type="transmembrane region" description="Helical" evidence="6">
    <location>
        <begin position="164"/>
        <end position="186"/>
    </location>
</feature>
<protein>
    <submittedName>
        <fullName evidence="7">Cytosine permease</fullName>
    </submittedName>
</protein>
<keyword evidence="3 6" id="KW-0812">Transmembrane</keyword>